<dbReference type="EMBL" id="QXTF01000003">
    <property type="protein sequence ID" value="RIX27408.1"/>
    <property type="molecule type" value="Genomic_DNA"/>
</dbReference>
<proteinExistence type="predicted"/>
<reference evidence="1 2" key="1">
    <citation type="submission" date="2018-09" db="EMBL/GenBank/DDBJ databases">
        <title>Sphingomonas sp. DAC4.</title>
        <authorList>
            <person name="Seo T."/>
        </authorList>
    </citation>
    <scope>NUCLEOTIDE SEQUENCE [LARGE SCALE GENOMIC DNA]</scope>
    <source>
        <strain evidence="1 2">DAC4</strain>
    </source>
</reference>
<dbReference type="OrthoDB" id="7509486at2"/>
<comment type="caution">
    <text evidence="1">The sequence shown here is derived from an EMBL/GenBank/DDBJ whole genome shotgun (WGS) entry which is preliminary data.</text>
</comment>
<gene>
    <name evidence="1" type="ORF">D3M59_10230</name>
</gene>
<name>A0A418PZA0_9SPHN</name>
<dbReference type="RefSeq" id="WP_119533561.1">
    <property type="nucleotide sequence ID" value="NZ_QXTF01000003.1"/>
</dbReference>
<sequence length="86" mass="9631">MADQEHDLTAQQMLEAQQALDVAAFNGILSLAIVLRKRSLLSDLETRNLHDIMSKPLSLEGNANNPVVQDAQQNLDHLFALLLKRR</sequence>
<evidence type="ECO:0000313" key="2">
    <source>
        <dbReference type="Proteomes" id="UP000285023"/>
    </source>
</evidence>
<protein>
    <submittedName>
        <fullName evidence="1">Uncharacterized protein</fullName>
    </submittedName>
</protein>
<accession>A0A418PZA0</accession>
<keyword evidence="2" id="KW-1185">Reference proteome</keyword>
<evidence type="ECO:0000313" key="1">
    <source>
        <dbReference type="EMBL" id="RIX27408.1"/>
    </source>
</evidence>
<organism evidence="1 2">
    <name type="scientific">Sphingomonas edaphi</name>
    <dbReference type="NCBI Taxonomy" id="2315689"/>
    <lineage>
        <taxon>Bacteria</taxon>
        <taxon>Pseudomonadati</taxon>
        <taxon>Pseudomonadota</taxon>
        <taxon>Alphaproteobacteria</taxon>
        <taxon>Sphingomonadales</taxon>
        <taxon>Sphingomonadaceae</taxon>
        <taxon>Sphingomonas</taxon>
    </lineage>
</organism>
<dbReference type="Proteomes" id="UP000285023">
    <property type="component" value="Unassembled WGS sequence"/>
</dbReference>
<dbReference type="AlphaFoldDB" id="A0A418PZA0"/>